<reference evidence="12" key="1">
    <citation type="submission" date="2023-06" db="EMBL/GenBank/DDBJ databases">
        <title>Genomic analysis of the entomopathogenic nematode Steinernema hermaphroditum.</title>
        <authorList>
            <person name="Schwarz E.M."/>
            <person name="Heppert J.K."/>
            <person name="Baniya A."/>
            <person name="Schwartz H.T."/>
            <person name="Tan C.-H."/>
            <person name="Antoshechkin I."/>
            <person name="Sternberg P.W."/>
            <person name="Goodrich-Blair H."/>
            <person name="Dillman A.R."/>
        </authorList>
    </citation>
    <scope>NUCLEOTIDE SEQUENCE</scope>
    <source>
        <strain evidence="12">PS9179</strain>
        <tissue evidence="12">Whole animal</tissue>
    </source>
</reference>
<name>A0AA39I445_9BILA</name>
<proteinExistence type="predicted"/>
<accession>A0AA39I445</accession>
<dbReference type="GO" id="GO:0046983">
    <property type="term" value="F:protein dimerization activity"/>
    <property type="evidence" value="ECO:0007669"/>
    <property type="project" value="InterPro"/>
</dbReference>
<keyword evidence="13" id="KW-1185">Reference proteome</keyword>
<dbReference type="PROSITE" id="PS50808">
    <property type="entry name" value="ZF_BED"/>
    <property type="match status" value="1"/>
</dbReference>
<keyword evidence="3 9" id="KW-0863">Zinc-finger</keyword>
<gene>
    <name evidence="12" type="ORF">QR680_012478</name>
</gene>
<protein>
    <recommendedName>
        <fullName evidence="11">BED-type domain-containing protein</fullName>
    </recommendedName>
</protein>
<sequence>MFATRASKYDRYFDVVGDLHKCTLCEKTIKKQRDGGTNNMRFHLKMEHKTIFEEFENQQNQERERQSDAAKASFSRQLKLREQARRRSVPSGSRQGVDRRLKSIRTTPFGRKMELSTLLDPRFKASFFTDVDEKHNMLLLEAEKLSLALSNEREGATNDDPQQLVASEGCGRSPPLDDPFTNIILKEPVQLTPSPTMTSSDALLRAKQEVDEYFSTLPQVKCDPYEFWSSTASMSKFPLLRHLALRHFTAPATSAESERLFSAAGLTISDLRTRLSDELVEKLLFLHTNIPQFGF</sequence>
<evidence type="ECO:0000256" key="9">
    <source>
        <dbReference type="PROSITE-ProRule" id="PRU00027"/>
    </source>
</evidence>
<evidence type="ECO:0000256" key="5">
    <source>
        <dbReference type="ARBA" id="ARBA00023015"/>
    </source>
</evidence>
<keyword evidence="4" id="KW-0862">Zinc</keyword>
<dbReference type="PANTHER" id="PTHR46481">
    <property type="entry name" value="ZINC FINGER BED DOMAIN-CONTAINING PROTEIN 4"/>
    <property type="match status" value="1"/>
</dbReference>
<evidence type="ECO:0000256" key="4">
    <source>
        <dbReference type="ARBA" id="ARBA00022833"/>
    </source>
</evidence>
<dbReference type="EMBL" id="JAUCMV010000002">
    <property type="protein sequence ID" value="KAK0416429.1"/>
    <property type="molecule type" value="Genomic_DNA"/>
</dbReference>
<evidence type="ECO:0000256" key="6">
    <source>
        <dbReference type="ARBA" id="ARBA00023125"/>
    </source>
</evidence>
<keyword evidence="5" id="KW-0805">Transcription regulation</keyword>
<evidence type="ECO:0000256" key="10">
    <source>
        <dbReference type="SAM" id="MobiDB-lite"/>
    </source>
</evidence>
<comment type="subcellular location">
    <subcellularLocation>
        <location evidence="1">Nucleus</location>
    </subcellularLocation>
</comment>
<evidence type="ECO:0000256" key="7">
    <source>
        <dbReference type="ARBA" id="ARBA00023163"/>
    </source>
</evidence>
<dbReference type="GO" id="GO:0003677">
    <property type="term" value="F:DNA binding"/>
    <property type="evidence" value="ECO:0007669"/>
    <property type="project" value="UniProtKB-KW"/>
</dbReference>
<organism evidence="12 13">
    <name type="scientific">Steinernema hermaphroditum</name>
    <dbReference type="NCBI Taxonomy" id="289476"/>
    <lineage>
        <taxon>Eukaryota</taxon>
        <taxon>Metazoa</taxon>
        <taxon>Ecdysozoa</taxon>
        <taxon>Nematoda</taxon>
        <taxon>Chromadorea</taxon>
        <taxon>Rhabditida</taxon>
        <taxon>Tylenchina</taxon>
        <taxon>Panagrolaimomorpha</taxon>
        <taxon>Strongyloidoidea</taxon>
        <taxon>Steinernematidae</taxon>
        <taxon>Steinernema</taxon>
    </lineage>
</organism>
<dbReference type="PANTHER" id="PTHR46481:SF10">
    <property type="entry name" value="ZINC FINGER BED DOMAIN-CONTAINING PROTEIN 39"/>
    <property type="match status" value="1"/>
</dbReference>
<dbReference type="SUPFAM" id="SSF53098">
    <property type="entry name" value="Ribonuclease H-like"/>
    <property type="match status" value="1"/>
</dbReference>
<evidence type="ECO:0000256" key="1">
    <source>
        <dbReference type="ARBA" id="ARBA00004123"/>
    </source>
</evidence>
<dbReference type="AlphaFoldDB" id="A0AA39I445"/>
<dbReference type="InterPro" id="IPR008906">
    <property type="entry name" value="HATC_C_dom"/>
</dbReference>
<evidence type="ECO:0000256" key="3">
    <source>
        <dbReference type="ARBA" id="ARBA00022771"/>
    </source>
</evidence>
<feature type="region of interest" description="Disordered" evidence="10">
    <location>
        <begin position="57"/>
        <end position="104"/>
    </location>
</feature>
<keyword evidence="7" id="KW-0804">Transcription</keyword>
<dbReference type="InterPro" id="IPR012337">
    <property type="entry name" value="RNaseH-like_sf"/>
</dbReference>
<dbReference type="Pfam" id="PF05699">
    <property type="entry name" value="Dimer_Tnp_hAT"/>
    <property type="match status" value="1"/>
</dbReference>
<dbReference type="Proteomes" id="UP001175271">
    <property type="component" value="Unassembled WGS sequence"/>
</dbReference>
<keyword evidence="6" id="KW-0238">DNA-binding</keyword>
<dbReference type="Pfam" id="PF02892">
    <property type="entry name" value="zf-BED"/>
    <property type="match status" value="1"/>
</dbReference>
<dbReference type="GO" id="GO:0008270">
    <property type="term" value="F:zinc ion binding"/>
    <property type="evidence" value="ECO:0007669"/>
    <property type="project" value="UniProtKB-KW"/>
</dbReference>
<feature type="domain" description="BED-type" evidence="11">
    <location>
        <begin position="21"/>
        <end position="55"/>
    </location>
</feature>
<keyword evidence="2" id="KW-0479">Metal-binding</keyword>
<dbReference type="InterPro" id="IPR052035">
    <property type="entry name" value="ZnF_BED_domain_contain"/>
</dbReference>
<dbReference type="GO" id="GO:0005634">
    <property type="term" value="C:nucleus"/>
    <property type="evidence" value="ECO:0007669"/>
    <property type="project" value="UniProtKB-SubCell"/>
</dbReference>
<evidence type="ECO:0000313" key="13">
    <source>
        <dbReference type="Proteomes" id="UP001175271"/>
    </source>
</evidence>
<evidence type="ECO:0000259" key="11">
    <source>
        <dbReference type="PROSITE" id="PS50808"/>
    </source>
</evidence>
<evidence type="ECO:0000256" key="2">
    <source>
        <dbReference type="ARBA" id="ARBA00022723"/>
    </source>
</evidence>
<evidence type="ECO:0000256" key="8">
    <source>
        <dbReference type="ARBA" id="ARBA00023242"/>
    </source>
</evidence>
<comment type="caution">
    <text evidence="12">The sequence shown here is derived from an EMBL/GenBank/DDBJ whole genome shotgun (WGS) entry which is preliminary data.</text>
</comment>
<evidence type="ECO:0000313" key="12">
    <source>
        <dbReference type="EMBL" id="KAK0416429.1"/>
    </source>
</evidence>
<dbReference type="InterPro" id="IPR003656">
    <property type="entry name" value="Znf_BED"/>
</dbReference>
<keyword evidence="8" id="KW-0539">Nucleus</keyword>